<dbReference type="Proteomes" id="UP000219994">
    <property type="component" value="Unassembled WGS sequence"/>
</dbReference>
<dbReference type="SUPFAM" id="SSF46689">
    <property type="entry name" value="Homeodomain-like"/>
    <property type="match status" value="1"/>
</dbReference>
<dbReference type="GO" id="GO:0003700">
    <property type="term" value="F:DNA-binding transcription factor activity"/>
    <property type="evidence" value="ECO:0007669"/>
    <property type="project" value="TreeGrafter"/>
</dbReference>
<keyword evidence="1 2" id="KW-0238">DNA-binding</keyword>
<protein>
    <recommendedName>
        <fullName evidence="3">HTH tetR-type domain-containing protein</fullName>
    </recommendedName>
</protein>
<proteinExistence type="predicted"/>
<dbReference type="GO" id="GO:0000976">
    <property type="term" value="F:transcription cis-regulatory region binding"/>
    <property type="evidence" value="ECO:0007669"/>
    <property type="project" value="TreeGrafter"/>
</dbReference>
<reference evidence="5" key="1">
    <citation type="submission" date="2017-03" db="EMBL/GenBank/DDBJ databases">
        <authorList>
            <person name="Lund M.B."/>
        </authorList>
    </citation>
    <scope>NUCLEOTIDE SEQUENCE [LARGE SCALE GENOMIC DNA]</scope>
</reference>
<dbReference type="Gene3D" id="1.10.357.10">
    <property type="entry name" value="Tetracycline Repressor, domain 2"/>
    <property type="match status" value="1"/>
</dbReference>
<feature type="domain" description="HTH tetR-type" evidence="3">
    <location>
        <begin position="11"/>
        <end position="71"/>
    </location>
</feature>
<dbReference type="InterPro" id="IPR050109">
    <property type="entry name" value="HTH-type_TetR-like_transc_reg"/>
</dbReference>
<dbReference type="Pfam" id="PF00440">
    <property type="entry name" value="TetR_N"/>
    <property type="match status" value="1"/>
</dbReference>
<dbReference type="InterPro" id="IPR009057">
    <property type="entry name" value="Homeodomain-like_sf"/>
</dbReference>
<dbReference type="PROSITE" id="PS50977">
    <property type="entry name" value="HTH_TETR_2"/>
    <property type="match status" value="1"/>
</dbReference>
<dbReference type="InterPro" id="IPR001647">
    <property type="entry name" value="HTH_TetR"/>
</dbReference>
<feature type="DNA-binding region" description="H-T-H motif" evidence="2">
    <location>
        <begin position="34"/>
        <end position="53"/>
    </location>
</feature>
<comment type="caution">
    <text evidence="4">The sequence shown here is derived from an EMBL/GenBank/DDBJ whole genome shotgun (WGS) entry which is preliminary data.</text>
</comment>
<gene>
    <name evidence="4" type="ORF">B5766_09435</name>
</gene>
<evidence type="ECO:0000256" key="2">
    <source>
        <dbReference type="PROSITE-ProRule" id="PRU00335"/>
    </source>
</evidence>
<evidence type="ECO:0000313" key="5">
    <source>
        <dbReference type="Proteomes" id="UP000219994"/>
    </source>
</evidence>
<name>A0A2A6FPJ1_9MICO</name>
<dbReference type="InterPro" id="IPR036271">
    <property type="entry name" value="Tet_transcr_reg_TetR-rel_C_sf"/>
</dbReference>
<evidence type="ECO:0000259" key="3">
    <source>
        <dbReference type="PROSITE" id="PS50977"/>
    </source>
</evidence>
<dbReference type="PANTHER" id="PTHR30055">
    <property type="entry name" value="HTH-TYPE TRANSCRIPTIONAL REGULATOR RUTR"/>
    <property type="match status" value="1"/>
</dbReference>
<evidence type="ECO:0000313" key="4">
    <source>
        <dbReference type="EMBL" id="PDQ34802.1"/>
    </source>
</evidence>
<dbReference type="EMBL" id="NAEP01000045">
    <property type="protein sequence ID" value="PDQ34802.1"/>
    <property type="molecule type" value="Genomic_DNA"/>
</dbReference>
<sequence length="228" mass="25989">MYERGPYAKGRERREAILKTTLEVFSHRGSRGASLRAIARELEISPNLLQHYFSTREELLVEVVSAWDAENDRLAEGMNFLSHWLLAIKHNTTIPGLIRLYTALAVETADLNHSARSFIAQRYEIITHKVADDIDRLKRLGLCPPDSDTVRVTRLLIAACEGLQLRSLHTSDFDMYDEFLFLLREFHVLPPAEEVTFAVMRFSEHTKAQSAHTLSSHISTATADNQQE</sequence>
<dbReference type="PANTHER" id="PTHR30055:SF226">
    <property type="entry name" value="HTH-TYPE TRANSCRIPTIONAL REGULATOR PKSA"/>
    <property type="match status" value="1"/>
</dbReference>
<dbReference type="SUPFAM" id="SSF48498">
    <property type="entry name" value="Tetracyclin repressor-like, C-terminal domain"/>
    <property type="match status" value="1"/>
</dbReference>
<dbReference type="AlphaFoldDB" id="A0A2A6FPJ1"/>
<accession>A0A2A6FPJ1</accession>
<evidence type="ECO:0000256" key="1">
    <source>
        <dbReference type="ARBA" id="ARBA00023125"/>
    </source>
</evidence>
<organism evidence="4 5">
    <name type="scientific">Candidatus Lumbricidiphila eiseniae</name>
    <dbReference type="NCBI Taxonomy" id="1969409"/>
    <lineage>
        <taxon>Bacteria</taxon>
        <taxon>Bacillati</taxon>
        <taxon>Actinomycetota</taxon>
        <taxon>Actinomycetes</taxon>
        <taxon>Micrococcales</taxon>
        <taxon>Microbacteriaceae</taxon>
        <taxon>Candidatus Lumbricidiphila</taxon>
    </lineage>
</organism>